<feature type="repeat" description="ANK" evidence="6">
    <location>
        <begin position="871"/>
        <end position="903"/>
    </location>
</feature>
<dbReference type="Gene3D" id="1.25.40.20">
    <property type="entry name" value="Ankyrin repeat-containing domain"/>
    <property type="match status" value="3"/>
</dbReference>
<dbReference type="EMBL" id="LR900695">
    <property type="protein sequence ID" value="CAD7246597.1"/>
    <property type="molecule type" value="Genomic_DNA"/>
</dbReference>
<dbReference type="OrthoDB" id="5958958at2759"/>
<dbReference type="InterPro" id="IPR002110">
    <property type="entry name" value="Ankyrin_rpt"/>
</dbReference>
<feature type="repeat" description="ANK" evidence="6">
    <location>
        <begin position="838"/>
        <end position="870"/>
    </location>
</feature>
<dbReference type="InterPro" id="IPR036770">
    <property type="entry name" value="Ankyrin_rpt-contain_sf"/>
</dbReference>
<dbReference type="PANTHER" id="PTHR24166">
    <property type="entry name" value="ROLLING PEBBLES, ISOFORM B"/>
    <property type="match status" value="1"/>
</dbReference>
<feature type="compositionally biased region" description="Polar residues" evidence="7">
    <location>
        <begin position="77"/>
        <end position="101"/>
    </location>
</feature>
<feature type="domain" description="TANC1/2-like winged helix" evidence="8">
    <location>
        <begin position="475"/>
        <end position="573"/>
    </location>
</feature>
<comment type="similarity">
    <text evidence="5">Belongs to the TANC family.</text>
</comment>
<dbReference type="GO" id="GO:0098794">
    <property type="term" value="C:postsynapse"/>
    <property type="evidence" value="ECO:0007669"/>
    <property type="project" value="UniProtKB-SubCell"/>
</dbReference>
<dbReference type="Pfam" id="PF25521">
    <property type="entry name" value="WHD_TANC1"/>
    <property type="match status" value="1"/>
</dbReference>
<dbReference type="SUPFAM" id="SSF48403">
    <property type="entry name" value="Ankyrin repeat"/>
    <property type="match status" value="1"/>
</dbReference>
<evidence type="ECO:0000256" key="2">
    <source>
        <dbReference type="ARBA" id="ARBA00023018"/>
    </source>
</evidence>
<dbReference type="InterPro" id="IPR058056">
    <property type="entry name" value="WH_TANC1/2"/>
</dbReference>
<evidence type="ECO:0000259" key="8">
    <source>
        <dbReference type="Pfam" id="PF25521"/>
    </source>
</evidence>
<protein>
    <recommendedName>
        <fullName evidence="8">TANC1/2-like winged helix domain-containing protein</fullName>
    </recommendedName>
</protein>
<dbReference type="Pfam" id="PF00023">
    <property type="entry name" value="Ank"/>
    <property type="match status" value="1"/>
</dbReference>
<dbReference type="Pfam" id="PF12796">
    <property type="entry name" value="Ank_2"/>
    <property type="match status" value="3"/>
</dbReference>
<dbReference type="InterPro" id="IPR019734">
    <property type="entry name" value="TPR_rpt"/>
</dbReference>
<dbReference type="EMBL" id="CAJPEV010001178">
    <property type="protein sequence ID" value="CAG0891203.1"/>
    <property type="molecule type" value="Genomic_DNA"/>
</dbReference>
<dbReference type="InterPro" id="IPR050889">
    <property type="entry name" value="Dendritic_Spine_Reg/Scaffold"/>
</dbReference>
<name>A0A7R8XG02_9CRUS</name>
<sequence>MRLRLCGTTEKSFVRIMTRISFHLQSRTYVGKTILSDYHVPTVHGESQHIHASVTTTGDTRGTGARRGRRGYLMQPQYPSTSSLAPSEINALSHSSNTSPVSTLTGSSELEGELLGGSSLRGATSDSLTSLISFGSHHFSKATSSSPSPHLHSAFRRHSLSTTQPGPIEELDVFKDRGAFLRRSARNPSVYNSRLEVTTVPLKPLFFEVPQAEADPLFLGRHWLYKHMEKELLLDGISSSRGLIVSGGLGAGKTAAFLQIVQHSCFGNARAAHNEAYWEIGSSSSASIHESLKTLGAHLVAYHFCQVENSLTCQVPDFVHSLAAQLCQAPQLQGYREHLLRNPELLQVLEMNRCIADPHAALLEGILNPLMELKRKGRLGVGPFPLIVCIDSVCEAEFHRSDYGDTITSFLSHHALDFPPWFKILLSVRANRADVIQMLPLPLISLDDTDDQGDARRDAEEYILFRLKHSPSIVKNIRSLAGLVVRRMDDSLMFFHPAFREWLVRQESKFLLDPKEGDRCLALRLSRLESPLMDGEKILELGHHILKAHVYKGQKQPAPRDMQAHWLAITSVDVTQALVVSRLLLLAGASPDAVTSAYESAPVLSVSSYLGHLQMVSLLLEFGANLESRNVEGMTALIFAARAGHCDVVAMLLQAGASLTAVDSDDSSALVHAASNGHLRIVEYLLSCDWPPNRSGELGLAEAAQQALIVAAFNNHAQVLEYLLDLSEVDVNQVDTRYGETALTAAAQSGHSALCSLLNARGARLDVGNMIDSLPLLMATANGHWQVVEWLLSRGVDLRNQIDGLGRSAMSIAAASGHVGLLELLVSKGGDMEQRDKEGMTALAHACKADQIACVIFLLDSGAQIQARDSDQKTPLHIAAGHASPRVLQSLLEHGAEMECVDRKGWRPLDHAVAVSKEDNVRVFLQRGARLGTATWEAATSHPHIMLALLHKLHDDGSLLLRRGEVRDAAFRFQYALKKIPGQCASGDFSRLHIRLLLLLSRCKRKLQEPEEALKLASEAVERSEENFETYYSRARAKQSLNDIQGGLEDVQRALHLAPANRDIRRVLLGLKEELRQPQREGACKHTPV</sequence>
<comment type="subcellular location">
    <subcellularLocation>
        <location evidence="4">Postsynapse</location>
    </subcellularLocation>
</comment>
<evidence type="ECO:0000256" key="4">
    <source>
        <dbReference type="ARBA" id="ARBA00034110"/>
    </source>
</evidence>
<keyword evidence="1" id="KW-0677">Repeat</keyword>
<feature type="repeat" description="ANK" evidence="6">
    <location>
        <begin position="805"/>
        <end position="837"/>
    </location>
</feature>
<dbReference type="InterPro" id="IPR011990">
    <property type="entry name" value="TPR-like_helical_dom_sf"/>
</dbReference>
<dbReference type="SMART" id="SM00248">
    <property type="entry name" value="ANK"/>
    <property type="match status" value="10"/>
</dbReference>
<keyword evidence="10" id="KW-1185">Reference proteome</keyword>
<evidence type="ECO:0000313" key="9">
    <source>
        <dbReference type="EMBL" id="CAD7246597.1"/>
    </source>
</evidence>
<feature type="repeat" description="ANK" evidence="6">
    <location>
        <begin position="632"/>
        <end position="664"/>
    </location>
</feature>
<dbReference type="SUPFAM" id="SSF48452">
    <property type="entry name" value="TPR-like"/>
    <property type="match status" value="1"/>
</dbReference>
<evidence type="ECO:0000256" key="5">
    <source>
        <dbReference type="ARBA" id="ARBA00038259"/>
    </source>
</evidence>
<feature type="region of interest" description="Disordered" evidence="7">
    <location>
        <begin position="49"/>
        <end position="108"/>
    </location>
</feature>
<evidence type="ECO:0000256" key="1">
    <source>
        <dbReference type="ARBA" id="ARBA00022737"/>
    </source>
</evidence>
<gene>
    <name evidence="9" type="ORF">DSTB1V02_LOCUS6445</name>
</gene>
<accession>A0A7R8XG02</accession>
<feature type="repeat" description="ANK" evidence="6">
    <location>
        <begin position="738"/>
        <end position="770"/>
    </location>
</feature>
<dbReference type="SMART" id="SM00028">
    <property type="entry name" value="TPR"/>
    <property type="match status" value="2"/>
</dbReference>
<keyword evidence="2" id="KW-0770">Synapse</keyword>
<dbReference type="Gene3D" id="1.25.40.10">
    <property type="entry name" value="Tetratricopeptide repeat domain"/>
    <property type="match status" value="1"/>
</dbReference>
<proteinExistence type="inferred from homology"/>
<keyword evidence="3 6" id="KW-0040">ANK repeat</keyword>
<evidence type="ECO:0000256" key="6">
    <source>
        <dbReference type="PROSITE-ProRule" id="PRU00023"/>
    </source>
</evidence>
<evidence type="ECO:0000313" key="10">
    <source>
        <dbReference type="Proteomes" id="UP000677054"/>
    </source>
</evidence>
<evidence type="ECO:0000256" key="7">
    <source>
        <dbReference type="SAM" id="MobiDB-lite"/>
    </source>
</evidence>
<dbReference type="PROSITE" id="PS50297">
    <property type="entry name" value="ANK_REP_REGION"/>
    <property type="match status" value="4"/>
</dbReference>
<dbReference type="PROSITE" id="PS50088">
    <property type="entry name" value="ANK_REPEAT"/>
    <property type="match status" value="6"/>
</dbReference>
<feature type="repeat" description="ANK" evidence="6">
    <location>
        <begin position="599"/>
        <end position="631"/>
    </location>
</feature>
<dbReference type="AlphaFoldDB" id="A0A7R8XG02"/>
<evidence type="ECO:0000256" key="3">
    <source>
        <dbReference type="ARBA" id="ARBA00023043"/>
    </source>
</evidence>
<dbReference type="PANTHER" id="PTHR24166:SF55">
    <property type="entry name" value="ROLLING PEBBLES, ISOFORM B"/>
    <property type="match status" value="1"/>
</dbReference>
<organism evidence="9">
    <name type="scientific">Darwinula stevensoni</name>
    <dbReference type="NCBI Taxonomy" id="69355"/>
    <lineage>
        <taxon>Eukaryota</taxon>
        <taxon>Metazoa</taxon>
        <taxon>Ecdysozoa</taxon>
        <taxon>Arthropoda</taxon>
        <taxon>Crustacea</taxon>
        <taxon>Oligostraca</taxon>
        <taxon>Ostracoda</taxon>
        <taxon>Podocopa</taxon>
        <taxon>Podocopida</taxon>
        <taxon>Darwinulocopina</taxon>
        <taxon>Darwinuloidea</taxon>
        <taxon>Darwinulidae</taxon>
        <taxon>Darwinula</taxon>
    </lineage>
</organism>
<dbReference type="Proteomes" id="UP000677054">
    <property type="component" value="Unassembled WGS sequence"/>
</dbReference>
<reference evidence="9" key="1">
    <citation type="submission" date="2020-11" db="EMBL/GenBank/DDBJ databases">
        <authorList>
            <person name="Tran Van P."/>
        </authorList>
    </citation>
    <scope>NUCLEOTIDE SEQUENCE</scope>
</reference>